<dbReference type="Pfam" id="PF00107">
    <property type="entry name" value="ADH_zinc_N"/>
    <property type="match status" value="1"/>
</dbReference>
<evidence type="ECO:0000259" key="5">
    <source>
        <dbReference type="SMART" id="SM00829"/>
    </source>
</evidence>
<dbReference type="GO" id="GO:0003960">
    <property type="term" value="F:quinone reductase (NADPH) activity"/>
    <property type="evidence" value="ECO:0007669"/>
    <property type="project" value="InterPro"/>
</dbReference>
<feature type="domain" description="Enoyl reductase (ER)" evidence="5">
    <location>
        <begin position="19"/>
        <end position="332"/>
    </location>
</feature>
<dbReference type="SMART" id="SM00829">
    <property type="entry name" value="PKS_ER"/>
    <property type="match status" value="1"/>
</dbReference>
<keyword evidence="7" id="KW-1185">Reference proteome</keyword>
<dbReference type="InterPro" id="IPR011032">
    <property type="entry name" value="GroES-like_sf"/>
</dbReference>
<evidence type="ECO:0000313" key="7">
    <source>
        <dbReference type="Proteomes" id="UP001147782"/>
    </source>
</evidence>
<protein>
    <recommendedName>
        <fullName evidence="4">Probable quinone oxidoreductase</fullName>
    </recommendedName>
    <alternativeName>
        <fullName evidence="3">NADPH:quinone reductase</fullName>
    </alternativeName>
</protein>
<dbReference type="InterPro" id="IPR013154">
    <property type="entry name" value="ADH-like_N"/>
</dbReference>
<evidence type="ECO:0000256" key="2">
    <source>
        <dbReference type="ARBA" id="ARBA00023002"/>
    </source>
</evidence>
<dbReference type="PANTHER" id="PTHR48106:SF13">
    <property type="entry name" value="QUINONE OXIDOREDUCTASE-RELATED"/>
    <property type="match status" value="1"/>
</dbReference>
<dbReference type="PROSITE" id="PS01162">
    <property type="entry name" value="QOR_ZETA_CRYSTAL"/>
    <property type="match status" value="1"/>
</dbReference>
<dbReference type="InterPro" id="IPR002364">
    <property type="entry name" value="Quin_OxRdtase/zeta-crystal_CS"/>
</dbReference>
<reference evidence="6" key="1">
    <citation type="submission" date="2022-11" db="EMBL/GenBank/DDBJ databases">
        <authorList>
            <person name="Petersen C."/>
        </authorList>
    </citation>
    <scope>NUCLEOTIDE SEQUENCE</scope>
    <source>
        <strain evidence="6">IBT 29864</strain>
    </source>
</reference>
<dbReference type="Proteomes" id="UP001147782">
    <property type="component" value="Unassembled WGS sequence"/>
</dbReference>
<dbReference type="GO" id="GO:0005829">
    <property type="term" value="C:cytosol"/>
    <property type="evidence" value="ECO:0007669"/>
    <property type="project" value="TreeGrafter"/>
</dbReference>
<dbReference type="InterPro" id="IPR047618">
    <property type="entry name" value="QOR-like"/>
</dbReference>
<dbReference type="InterPro" id="IPR036291">
    <property type="entry name" value="NAD(P)-bd_dom_sf"/>
</dbReference>
<dbReference type="GO" id="GO:0008270">
    <property type="term" value="F:zinc ion binding"/>
    <property type="evidence" value="ECO:0007669"/>
    <property type="project" value="InterPro"/>
</dbReference>
<dbReference type="Gene3D" id="3.90.180.10">
    <property type="entry name" value="Medium-chain alcohol dehydrogenases, catalytic domain"/>
    <property type="match status" value="1"/>
</dbReference>
<evidence type="ECO:0000256" key="3">
    <source>
        <dbReference type="ARBA" id="ARBA00043088"/>
    </source>
</evidence>
<dbReference type="Pfam" id="PF08240">
    <property type="entry name" value="ADH_N"/>
    <property type="match status" value="1"/>
</dbReference>
<proteinExistence type="predicted"/>
<dbReference type="SUPFAM" id="SSF51735">
    <property type="entry name" value="NAD(P)-binding Rossmann-fold domains"/>
    <property type="match status" value="1"/>
</dbReference>
<sequence>MSTPHTMKATILNNPGPDSELATLAATPVPAVPDGFVLVKNAFAGINYVDIYVRTGQYPIPKSKDVIIGQEAAGTIAAVSPLASSQYNLKDGDRVVWLFQGGYAEYTAVPARQVIKIPDGVKNEDAVAAFLVGLTALSLVNDAFPVQKGDKVLVHAAAGGLGLLLIQVLKQKGATVIGTAGGAEKCQLAKRFGADFVVDYRSEVNWVEEVTKFTAGEGVDVVYDGVGKDTWAGSLDVTKLFGRVVFIGNASGPIPPINTDLLSEKNITVMRPKLRTYLEVGDRYVRYAQEILALIETGKLTVLKHHKMYSLEEVAQAHEDLKGRRTTGRLLVKI</sequence>
<dbReference type="EMBL" id="JAPZBS010000004">
    <property type="protein sequence ID" value="KAJ5377321.1"/>
    <property type="molecule type" value="Genomic_DNA"/>
</dbReference>
<dbReference type="GeneID" id="81436838"/>
<evidence type="ECO:0000256" key="1">
    <source>
        <dbReference type="ARBA" id="ARBA00022857"/>
    </source>
</evidence>
<keyword evidence="2" id="KW-0560">Oxidoreductase</keyword>
<evidence type="ECO:0000313" key="6">
    <source>
        <dbReference type="EMBL" id="KAJ5377321.1"/>
    </source>
</evidence>
<reference evidence="6" key="2">
    <citation type="journal article" date="2023" name="IMA Fungus">
        <title>Comparative genomic study of the Penicillium genus elucidates a diverse pangenome and 15 lateral gene transfer events.</title>
        <authorList>
            <person name="Petersen C."/>
            <person name="Sorensen T."/>
            <person name="Nielsen M.R."/>
            <person name="Sondergaard T.E."/>
            <person name="Sorensen J.L."/>
            <person name="Fitzpatrick D.A."/>
            <person name="Frisvad J.C."/>
            <person name="Nielsen K.L."/>
        </authorList>
    </citation>
    <scope>NUCLEOTIDE SEQUENCE</scope>
    <source>
        <strain evidence="6">IBT 29864</strain>
    </source>
</reference>
<comment type="caution">
    <text evidence="6">The sequence shown here is derived from an EMBL/GenBank/DDBJ whole genome shotgun (WGS) entry which is preliminary data.</text>
</comment>
<evidence type="ECO:0000256" key="4">
    <source>
        <dbReference type="ARBA" id="ARBA00070796"/>
    </source>
</evidence>
<organism evidence="6 7">
    <name type="scientific">Penicillium cataractarum</name>
    <dbReference type="NCBI Taxonomy" id="2100454"/>
    <lineage>
        <taxon>Eukaryota</taxon>
        <taxon>Fungi</taxon>
        <taxon>Dikarya</taxon>
        <taxon>Ascomycota</taxon>
        <taxon>Pezizomycotina</taxon>
        <taxon>Eurotiomycetes</taxon>
        <taxon>Eurotiomycetidae</taxon>
        <taxon>Eurotiales</taxon>
        <taxon>Aspergillaceae</taxon>
        <taxon>Penicillium</taxon>
    </lineage>
</organism>
<dbReference type="InterPro" id="IPR013149">
    <property type="entry name" value="ADH-like_C"/>
</dbReference>
<dbReference type="InterPro" id="IPR020843">
    <property type="entry name" value="ER"/>
</dbReference>
<dbReference type="AlphaFoldDB" id="A0A9W9VFC1"/>
<dbReference type="CDD" id="cd05286">
    <property type="entry name" value="QOR2"/>
    <property type="match status" value="1"/>
</dbReference>
<gene>
    <name evidence="6" type="ORF">N7496_004730</name>
</gene>
<dbReference type="GO" id="GO:0035925">
    <property type="term" value="F:mRNA 3'-UTR AU-rich region binding"/>
    <property type="evidence" value="ECO:0007669"/>
    <property type="project" value="TreeGrafter"/>
</dbReference>
<dbReference type="SUPFAM" id="SSF50129">
    <property type="entry name" value="GroES-like"/>
    <property type="match status" value="1"/>
</dbReference>
<keyword evidence="1" id="KW-0521">NADP</keyword>
<accession>A0A9W9VFC1</accession>
<name>A0A9W9VFC1_9EURO</name>
<dbReference type="OrthoDB" id="203908at2759"/>
<dbReference type="GO" id="GO:0070402">
    <property type="term" value="F:NADPH binding"/>
    <property type="evidence" value="ECO:0007669"/>
    <property type="project" value="TreeGrafter"/>
</dbReference>
<dbReference type="PANTHER" id="PTHR48106">
    <property type="entry name" value="QUINONE OXIDOREDUCTASE PIG3-RELATED"/>
    <property type="match status" value="1"/>
</dbReference>
<dbReference type="Gene3D" id="3.40.50.720">
    <property type="entry name" value="NAD(P)-binding Rossmann-like Domain"/>
    <property type="match status" value="1"/>
</dbReference>
<dbReference type="FunFam" id="3.40.50.720:FF:000053">
    <property type="entry name" value="Quinone oxidoreductase 1"/>
    <property type="match status" value="1"/>
</dbReference>
<dbReference type="RefSeq" id="XP_056556184.1">
    <property type="nucleotide sequence ID" value="XM_056697659.1"/>
</dbReference>